<dbReference type="InterPro" id="IPR013783">
    <property type="entry name" value="Ig-like_fold"/>
</dbReference>
<evidence type="ECO:0000313" key="2">
    <source>
        <dbReference type="Proteomes" id="UP000265836"/>
    </source>
</evidence>
<organism evidence="1 2">
    <name type="scientific">Ectopseudomonas oleovorans</name>
    <name type="common">Pseudomonas oleovorans</name>
    <dbReference type="NCBI Taxonomy" id="301"/>
    <lineage>
        <taxon>Bacteria</taxon>
        <taxon>Pseudomonadati</taxon>
        <taxon>Pseudomonadota</taxon>
        <taxon>Gammaproteobacteria</taxon>
        <taxon>Pseudomonadales</taxon>
        <taxon>Pseudomonadaceae</taxon>
        <taxon>Ectopseudomonas</taxon>
    </lineage>
</organism>
<dbReference type="RefSeq" id="WP_119693718.1">
    <property type="nucleotide sequence ID" value="NZ_QXDA01000004.1"/>
</dbReference>
<dbReference type="Proteomes" id="UP000265836">
    <property type="component" value="Unassembled WGS sequence"/>
</dbReference>
<name>A0A397MJP7_ECTOL</name>
<evidence type="ECO:0008006" key="3">
    <source>
        <dbReference type="Google" id="ProtNLM"/>
    </source>
</evidence>
<dbReference type="Pfam" id="PF05345">
    <property type="entry name" value="He_PIG"/>
    <property type="match status" value="1"/>
</dbReference>
<evidence type="ECO:0000313" key="1">
    <source>
        <dbReference type="EMBL" id="RIA22545.1"/>
    </source>
</evidence>
<accession>A0A397MJP7</accession>
<dbReference type="PROSITE" id="PS51257">
    <property type="entry name" value="PROKAR_LIPOPROTEIN"/>
    <property type="match status" value="1"/>
</dbReference>
<proteinExistence type="predicted"/>
<comment type="caution">
    <text evidence="1">The sequence shown here is derived from an EMBL/GenBank/DDBJ whole genome shotgun (WGS) entry which is preliminary data.</text>
</comment>
<dbReference type="AlphaFoldDB" id="A0A397MJP7"/>
<dbReference type="EMBL" id="QXDA01000004">
    <property type="protein sequence ID" value="RIA22545.1"/>
    <property type="molecule type" value="Genomic_DNA"/>
</dbReference>
<reference evidence="1 2" key="1">
    <citation type="submission" date="2018-08" db="EMBL/GenBank/DDBJ databases">
        <title>Genome sequencing of rice bacterial endophytes.</title>
        <authorList>
            <person name="Venturi V."/>
        </authorList>
    </citation>
    <scope>NUCLEOTIDE SEQUENCE [LARGE SCALE GENOMIC DNA]</scope>
    <source>
        <strain evidence="1 2">E1205</strain>
    </source>
</reference>
<dbReference type="Gene3D" id="2.60.40.10">
    <property type="entry name" value="Immunoglobulins"/>
    <property type="match status" value="1"/>
</dbReference>
<sequence>MPQRILLIAPLIALLAGCETSLLGSTLVGCAARVEPLLLPEHLPDGKVGAPYTQSIEVTNASTPVHGFYVSDKTPLPKGLRIDHQDREAKALILGTPTQAGSHEIRISVGTYGTQCAGLQAERTYNLRIVE</sequence>
<protein>
    <recommendedName>
        <fullName evidence="3">Lipoprotein</fullName>
    </recommendedName>
</protein>
<gene>
    <name evidence="1" type="ORF">DFO61_3232</name>
</gene>